<name>A0A6S6P5G4_9MYCO</name>
<dbReference type="EMBL" id="AP023287">
    <property type="protein sequence ID" value="BCI53286.1"/>
    <property type="molecule type" value="Genomic_DNA"/>
</dbReference>
<sequence length="750" mass="78456">MHKGIHTEDRGQRMKPNTSAAAHIGRIGALAVALGVGAAVTFGHGVASADTTGSGSSSSASSSESSSDSGQSGSSRTSGGTTAADSSAADAPKDEDTAAEADEDEADDQADEDDAVDQADEDDAVDQVAEDDADDQADEDDAVDQVAEDEVVEDEPADEPVDTGVDVPASDEEPVDDVSADESEPSVDEPVTQIPAPPAAGSTGSDEQTDDEPTEEVAEEQPATEDVESADDAAGEDPATANPVIDDDIVAGATPADDATPASVFTRSARSSTVATTFASAAAPSIRSLPAPPDVPAMISGFLAAVGLGPLAAALPTAPAAPPTLWAMLALARREFERAFTRPNLSVAPAGVVAPAAATPFPTTLPSVNKGWVTGKVPNNFGIGGTDLGIMWDGGVRLGERFVHVAFGDTFANANMTGDWRSNVLLIATDNHLGNGLQLVQTGYAGRFLGPFAGRLGLFGSEVTQIPTSGIQIDGRQFVNFMSVKSWDTPGRWTTNYSAISVYDPATDKWVLAPSTIRSAGWFRSTTRYVPGSQNFQQAAYVLQPEDQVGEDGIRYLYAFGTPSGRAGSAYLSRVAEGSVTDLSKYEYWDGSKWVANRPAVAAPIIGDSKRSAGLFGFVVDWANDPNVLGGYLGGLFGAKTGGNVSEMSVQYNEYLDKYVVLYGDGNNDIQLRTADTPEGPWSAPITIATSKQYPGLYAPMIHPWSGTGDLRDSDNNPDLNNLYWNMSLWGDYNVVLMQTDLSPLKTINV</sequence>
<organism evidence="3 4">
    <name type="scientific">Mycolicibacterium litorale</name>
    <dbReference type="NCBI Taxonomy" id="758802"/>
    <lineage>
        <taxon>Bacteria</taxon>
        <taxon>Bacillati</taxon>
        <taxon>Actinomycetota</taxon>
        <taxon>Actinomycetes</taxon>
        <taxon>Mycobacteriales</taxon>
        <taxon>Mycobacteriaceae</taxon>
        <taxon>Mycolicibacterium</taxon>
    </lineage>
</organism>
<evidence type="ECO:0000313" key="3">
    <source>
        <dbReference type="EMBL" id="BCI53286.1"/>
    </source>
</evidence>
<dbReference type="AlphaFoldDB" id="A0A6S6P5G4"/>
<reference evidence="3 4" key="1">
    <citation type="submission" date="2020-07" db="EMBL/GenBank/DDBJ databases">
        <title>Complete genome sequence of Mycolicibacterium litorale like strain isolated from cardiac implantable electronic device infection.</title>
        <authorList>
            <person name="Fukano H."/>
            <person name="Miyama H."/>
            <person name="Hoshino Y."/>
        </authorList>
    </citation>
    <scope>NUCLEOTIDE SEQUENCE [LARGE SCALE GENOMIC DNA]</scope>
    <source>
        <strain evidence="3 4">NIIDNTM18</strain>
    </source>
</reference>
<proteinExistence type="predicted"/>
<evidence type="ECO:0000313" key="4">
    <source>
        <dbReference type="Proteomes" id="UP000515734"/>
    </source>
</evidence>
<dbReference type="Pfam" id="PF13810">
    <property type="entry name" value="DUF4185"/>
    <property type="match status" value="2"/>
</dbReference>
<gene>
    <name evidence="3" type="ORF">NIIDNTM18_25640</name>
</gene>
<feature type="domain" description="DUF4185" evidence="2">
    <location>
        <begin position="379"/>
        <end position="608"/>
    </location>
</feature>
<feature type="compositionally biased region" description="Acidic residues" evidence="1">
    <location>
        <begin position="169"/>
        <end position="187"/>
    </location>
</feature>
<feature type="domain" description="DUF4185" evidence="2">
    <location>
        <begin position="642"/>
        <end position="739"/>
    </location>
</feature>
<feature type="region of interest" description="Disordered" evidence="1">
    <location>
        <begin position="46"/>
        <end position="244"/>
    </location>
</feature>
<accession>A0A6S6P5G4</accession>
<evidence type="ECO:0000256" key="1">
    <source>
        <dbReference type="SAM" id="MobiDB-lite"/>
    </source>
</evidence>
<dbReference type="InterPro" id="IPR025442">
    <property type="entry name" value="DUF4185"/>
</dbReference>
<feature type="compositionally biased region" description="Acidic residues" evidence="1">
    <location>
        <begin position="207"/>
        <end position="235"/>
    </location>
</feature>
<feature type="region of interest" description="Disordered" evidence="1">
    <location>
        <begin position="1"/>
        <end position="20"/>
    </location>
</feature>
<dbReference type="Proteomes" id="UP000515734">
    <property type="component" value="Chromosome"/>
</dbReference>
<feature type="compositionally biased region" description="Acidic residues" evidence="1">
    <location>
        <begin position="97"/>
        <end position="161"/>
    </location>
</feature>
<protein>
    <recommendedName>
        <fullName evidence="2">DUF4185 domain-containing protein</fullName>
    </recommendedName>
</protein>
<feature type="compositionally biased region" description="Low complexity" evidence="1">
    <location>
        <begin position="47"/>
        <end position="90"/>
    </location>
</feature>
<evidence type="ECO:0000259" key="2">
    <source>
        <dbReference type="Pfam" id="PF13810"/>
    </source>
</evidence>
<feature type="compositionally biased region" description="Basic and acidic residues" evidence="1">
    <location>
        <begin position="1"/>
        <end position="12"/>
    </location>
</feature>